<reference evidence="2" key="1">
    <citation type="submission" date="2013-11" db="EMBL/GenBank/DDBJ databases">
        <title>Genome sequence of the fusiform rust pathogen reveals effectors for host alternation and coevolution with pine.</title>
        <authorList>
            <consortium name="DOE Joint Genome Institute"/>
            <person name="Smith K."/>
            <person name="Pendleton A."/>
            <person name="Kubisiak T."/>
            <person name="Anderson C."/>
            <person name="Salamov A."/>
            <person name="Aerts A."/>
            <person name="Riley R."/>
            <person name="Clum A."/>
            <person name="Lindquist E."/>
            <person name="Ence D."/>
            <person name="Campbell M."/>
            <person name="Kronenberg Z."/>
            <person name="Feau N."/>
            <person name="Dhillon B."/>
            <person name="Hamelin R."/>
            <person name="Burleigh J."/>
            <person name="Smith J."/>
            <person name="Yandell M."/>
            <person name="Nelson C."/>
            <person name="Grigoriev I."/>
            <person name="Davis J."/>
        </authorList>
    </citation>
    <scope>NUCLEOTIDE SEQUENCE</scope>
    <source>
        <strain evidence="2">G11</strain>
    </source>
</reference>
<comment type="caution">
    <text evidence="2">The sequence shown here is derived from an EMBL/GenBank/DDBJ whole genome shotgun (WGS) entry which is preliminary data.</text>
</comment>
<dbReference type="Proteomes" id="UP000886653">
    <property type="component" value="Unassembled WGS sequence"/>
</dbReference>
<proteinExistence type="predicted"/>
<evidence type="ECO:0000313" key="3">
    <source>
        <dbReference type="Proteomes" id="UP000886653"/>
    </source>
</evidence>
<keyword evidence="3" id="KW-1185">Reference proteome</keyword>
<name>A0A9P6NX73_9BASI</name>
<accession>A0A9P6NX73</accession>
<dbReference type="EMBL" id="MU167209">
    <property type="protein sequence ID" value="KAG0152057.1"/>
    <property type="molecule type" value="Genomic_DNA"/>
</dbReference>
<keyword evidence="1" id="KW-0472">Membrane</keyword>
<protein>
    <submittedName>
        <fullName evidence="2">Uncharacterized protein</fullName>
    </submittedName>
</protein>
<keyword evidence="1" id="KW-1133">Transmembrane helix</keyword>
<evidence type="ECO:0000256" key="1">
    <source>
        <dbReference type="SAM" id="Phobius"/>
    </source>
</evidence>
<feature type="transmembrane region" description="Helical" evidence="1">
    <location>
        <begin position="12"/>
        <end position="30"/>
    </location>
</feature>
<gene>
    <name evidence="2" type="ORF">CROQUDRAFT_310974</name>
</gene>
<sequence>MFLLFLTQPYLSFISCFSLISLSLNLSFLVQEQIMALTLNCLYLHTPRYIKTYSSLIYHTLKPIVQIPAPYT</sequence>
<organism evidence="2 3">
    <name type="scientific">Cronartium quercuum f. sp. fusiforme G11</name>
    <dbReference type="NCBI Taxonomy" id="708437"/>
    <lineage>
        <taxon>Eukaryota</taxon>
        <taxon>Fungi</taxon>
        <taxon>Dikarya</taxon>
        <taxon>Basidiomycota</taxon>
        <taxon>Pucciniomycotina</taxon>
        <taxon>Pucciniomycetes</taxon>
        <taxon>Pucciniales</taxon>
        <taxon>Coleosporiaceae</taxon>
        <taxon>Cronartium</taxon>
    </lineage>
</organism>
<keyword evidence="1" id="KW-0812">Transmembrane</keyword>
<evidence type="ECO:0000313" key="2">
    <source>
        <dbReference type="EMBL" id="KAG0152057.1"/>
    </source>
</evidence>
<dbReference type="AlphaFoldDB" id="A0A9P6NX73"/>